<organism evidence="1 2">
    <name type="scientific">Phaseolus angularis</name>
    <name type="common">Azuki bean</name>
    <name type="synonym">Vigna angularis</name>
    <dbReference type="NCBI Taxonomy" id="3914"/>
    <lineage>
        <taxon>Eukaryota</taxon>
        <taxon>Viridiplantae</taxon>
        <taxon>Streptophyta</taxon>
        <taxon>Embryophyta</taxon>
        <taxon>Tracheophyta</taxon>
        <taxon>Spermatophyta</taxon>
        <taxon>Magnoliopsida</taxon>
        <taxon>eudicotyledons</taxon>
        <taxon>Gunneridae</taxon>
        <taxon>Pentapetalae</taxon>
        <taxon>rosids</taxon>
        <taxon>fabids</taxon>
        <taxon>Fabales</taxon>
        <taxon>Fabaceae</taxon>
        <taxon>Papilionoideae</taxon>
        <taxon>50 kb inversion clade</taxon>
        <taxon>NPAAA clade</taxon>
        <taxon>indigoferoid/millettioid clade</taxon>
        <taxon>Phaseoleae</taxon>
        <taxon>Vigna</taxon>
    </lineage>
</organism>
<dbReference type="Proteomes" id="UP000743370">
    <property type="component" value="Unassembled WGS sequence"/>
</dbReference>
<name>A0A8T0JI15_PHAAN</name>
<evidence type="ECO:0000313" key="1">
    <source>
        <dbReference type="EMBL" id="KAG2372194.1"/>
    </source>
</evidence>
<dbReference type="EMBL" id="JABFOF010000011">
    <property type="protein sequence ID" value="KAG2372194.1"/>
    <property type="molecule type" value="Genomic_DNA"/>
</dbReference>
<dbReference type="AlphaFoldDB" id="A0A8T0JI15"/>
<evidence type="ECO:0000313" key="2">
    <source>
        <dbReference type="Proteomes" id="UP000743370"/>
    </source>
</evidence>
<comment type="caution">
    <text evidence="1">The sequence shown here is derived from an EMBL/GenBank/DDBJ whole genome shotgun (WGS) entry which is preliminary data.</text>
</comment>
<proteinExistence type="predicted"/>
<accession>A0A8T0JI15</accession>
<sequence>MEAHELGFLVHKDLGFVFEMKGDFLGADFAMEEKIEDDGKVGGAAMVVASGFRGDVDGGGPRGEEDGCDGTNWWHSLKREIHDEVFYRLVALCDFWHDGLWQRMVELMVAGWSGEVVVGLMNIEDDTRKEKKRIKVSCGKDEADVTGSDEVTASLC</sequence>
<gene>
    <name evidence="1" type="ORF">HKW66_Vig0209380</name>
</gene>
<protein>
    <submittedName>
        <fullName evidence="1">Uncharacterized protein</fullName>
    </submittedName>
</protein>
<reference evidence="1 2" key="1">
    <citation type="submission" date="2020-05" db="EMBL/GenBank/DDBJ databases">
        <title>Vigna angularis (adzuki bean) Var. LongXiaoDou No. 4 denovo assembly.</title>
        <authorList>
            <person name="Xiang H."/>
        </authorList>
    </citation>
    <scope>NUCLEOTIDE SEQUENCE [LARGE SCALE GENOMIC DNA]</scope>
    <source>
        <tissue evidence="1">Leaf</tissue>
    </source>
</reference>